<proteinExistence type="predicted"/>
<sequence>MKHLKKIGFFSVLLLIAAAVFFIWFFFRTWPLRFHAEFDSFFGKGNWKQVSSETKESFMYSVYHRSSISSLSKNRPGLFHEWDIAFTNRSGETEIWTISDHTMRINQDKYWLLSPNRYSARQALTLELMDLSSYMAGDQVLDEILGTILSDREADCIDAYISYRHGNPPPGMYSRLIREPWFTVDRITAAEYLQTDLYDFYLRILAYNYKVEKLTPGEQAHLFGSLEEIEEALQEAFGEYADYDIYLGEGYAAEFSGNKAAQGQF</sequence>
<keyword evidence="1" id="KW-1133">Transmembrane helix</keyword>
<dbReference type="EMBL" id="DWYY01000164">
    <property type="protein sequence ID" value="HJA94261.1"/>
    <property type="molecule type" value="Genomic_DNA"/>
</dbReference>
<protein>
    <submittedName>
        <fullName evidence="2">Uncharacterized protein</fullName>
    </submittedName>
</protein>
<evidence type="ECO:0000256" key="1">
    <source>
        <dbReference type="SAM" id="Phobius"/>
    </source>
</evidence>
<comment type="caution">
    <text evidence="2">The sequence shown here is derived from an EMBL/GenBank/DDBJ whole genome shotgun (WGS) entry which is preliminary data.</text>
</comment>
<organism evidence="2 3">
    <name type="scientific">Candidatus Eisenbergiella merdipullorum</name>
    <dbReference type="NCBI Taxonomy" id="2838553"/>
    <lineage>
        <taxon>Bacteria</taxon>
        <taxon>Bacillati</taxon>
        <taxon>Bacillota</taxon>
        <taxon>Clostridia</taxon>
        <taxon>Lachnospirales</taxon>
        <taxon>Lachnospiraceae</taxon>
        <taxon>Eisenbergiella</taxon>
    </lineage>
</organism>
<evidence type="ECO:0000313" key="3">
    <source>
        <dbReference type="Proteomes" id="UP000886858"/>
    </source>
</evidence>
<accession>A0A9D2L2B7</accession>
<evidence type="ECO:0000313" key="2">
    <source>
        <dbReference type="EMBL" id="HJA94261.1"/>
    </source>
</evidence>
<reference evidence="2" key="1">
    <citation type="journal article" date="2021" name="PeerJ">
        <title>Extensive microbial diversity within the chicken gut microbiome revealed by metagenomics and culture.</title>
        <authorList>
            <person name="Gilroy R."/>
            <person name="Ravi A."/>
            <person name="Getino M."/>
            <person name="Pursley I."/>
            <person name="Horton D.L."/>
            <person name="Alikhan N.F."/>
            <person name="Baker D."/>
            <person name="Gharbi K."/>
            <person name="Hall N."/>
            <person name="Watson M."/>
            <person name="Adriaenssens E.M."/>
            <person name="Foster-Nyarko E."/>
            <person name="Jarju S."/>
            <person name="Secka A."/>
            <person name="Antonio M."/>
            <person name="Oren A."/>
            <person name="Chaudhuri R.R."/>
            <person name="La Ragione R."/>
            <person name="Hildebrand F."/>
            <person name="Pallen M.J."/>
        </authorList>
    </citation>
    <scope>NUCLEOTIDE SEQUENCE</scope>
    <source>
        <strain evidence="2">CHK179-7159</strain>
    </source>
</reference>
<gene>
    <name evidence="2" type="ORF">H9717_14310</name>
</gene>
<dbReference type="AlphaFoldDB" id="A0A9D2L2B7"/>
<keyword evidence="1" id="KW-0472">Membrane</keyword>
<dbReference type="Proteomes" id="UP000886858">
    <property type="component" value="Unassembled WGS sequence"/>
</dbReference>
<name>A0A9D2L2B7_9FIRM</name>
<reference evidence="2" key="2">
    <citation type="submission" date="2021-04" db="EMBL/GenBank/DDBJ databases">
        <authorList>
            <person name="Gilroy R."/>
        </authorList>
    </citation>
    <scope>NUCLEOTIDE SEQUENCE</scope>
    <source>
        <strain evidence="2">CHK179-7159</strain>
    </source>
</reference>
<feature type="transmembrane region" description="Helical" evidence="1">
    <location>
        <begin position="7"/>
        <end position="27"/>
    </location>
</feature>
<keyword evidence="1" id="KW-0812">Transmembrane</keyword>